<accession>A0A9P9DG39</accession>
<proteinExistence type="predicted"/>
<organism evidence="2 3">
    <name type="scientific">Dactylonectria estremocensis</name>
    <dbReference type="NCBI Taxonomy" id="1079267"/>
    <lineage>
        <taxon>Eukaryota</taxon>
        <taxon>Fungi</taxon>
        <taxon>Dikarya</taxon>
        <taxon>Ascomycota</taxon>
        <taxon>Pezizomycotina</taxon>
        <taxon>Sordariomycetes</taxon>
        <taxon>Hypocreomycetidae</taxon>
        <taxon>Hypocreales</taxon>
        <taxon>Nectriaceae</taxon>
        <taxon>Dactylonectria</taxon>
    </lineage>
</organism>
<name>A0A9P9DG39_9HYPO</name>
<dbReference type="Proteomes" id="UP000717696">
    <property type="component" value="Unassembled WGS sequence"/>
</dbReference>
<keyword evidence="3" id="KW-1185">Reference proteome</keyword>
<evidence type="ECO:0000313" key="2">
    <source>
        <dbReference type="EMBL" id="KAH7118551.1"/>
    </source>
</evidence>
<sequence length="271" mass="28010">MDPPAPARECQGADYVTGSGSNGSVNGGNGGTVMFCYVSNSSAQLGELMKALTAKSPSFRARAQKLGVMVLKDTADIASAQATAVTTQTAGFETNCQTLAGLIPTFDLIKSRFGPIMPKATQTALKATVEAPRYDQSTYTNAMATLSSAADKIVKTSVTEIDIAWDDLLTAVGAFKRALAQINPKIAQFQTPSDPSLLETALGNLTEQINLKTTALQNDLAVAYQSSGGNPGGVGAGATAGSPGNSGTLAFSQRHGPLLGLAQPRDPLRLR</sequence>
<evidence type="ECO:0000256" key="1">
    <source>
        <dbReference type="SAM" id="MobiDB-lite"/>
    </source>
</evidence>
<comment type="caution">
    <text evidence="2">The sequence shown here is derived from an EMBL/GenBank/DDBJ whole genome shotgun (WGS) entry which is preliminary data.</text>
</comment>
<dbReference type="AlphaFoldDB" id="A0A9P9DG39"/>
<gene>
    <name evidence="2" type="ORF">B0J13DRAFT_629676</name>
</gene>
<protein>
    <submittedName>
        <fullName evidence="2">Uncharacterized protein</fullName>
    </submittedName>
</protein>
<dbReference type="EMBL" id="JAGMUU010000031">
    <property type="protein sequence ID" value="KAH7118551.1"/>
    <property type="molecule type" value="Genomic_DNA"/>
</dbReference>
<evidence type="ECO:0000313" key="3">
    <source>
        <dbReference type="Proteomes" id="UP000717696"/>
    </source>
</evidence>
<feature type="region of interest" description="Disordered" evidence="1">
    <location>
        <begin position="1"/>
        <end position="22"/>
    </location>
</feature>
<reference evidence="2" key="1">
    <citation type="journal article" date="2021" name="Nat. Commun.">
        <title>Genetic determinants of endophytism in the Arabidopsis root mycobiome.</title>
        <authorList>
            <person name="Mesny F."/>
            <person name="Miyauchi S."/>
            <person name="Thiergart T."/>
            <person name="Pickel B."/>
            <person name="Atanasova L."/>
            <person name="Karlsson M."/>
            <person name="Huettel B."/>
            <person name="Barry K.W."/>
            <person name="Haridas S."/>
            <person name="Chen C."/>
            <person name="Bauer D."/>
            <person name="Andreopoulos W."/>
            <person name="Pangilinan J."/>
            <person name="LaButti K."/>
            <person name="Riley R."/>
            <person name="Lipzen A."/>
            <person name="Clum A."/>
            <person name="Drula E."/>
            <person name="Henrissat B."/>
            <person name="Kohler A."/>
            <person name="Grigoriev I.V."/>
            <person name="Martin F.M."/>
            <person name="Hacquard S."/>
        </authorList>
    </citation>
    <scope>NUCLEOTIDE SEQUENCE</scope>
    <source>
        <strain evidence="2">MPI-CAGE-AT-0021</strain>
    </source>
</reference>